<evidence type="ECO:0000256" key="2">
    <source>
        <dbReference type="ARBA" id="ARBA00022827"/>
    </source>
</evidence>
<dbReference type="InterPro" id="IPR016167">
    <property type="entry name" value="FAD-bd_PCMH_sub1"/>
</dbReference>
<dbReference type="AlphaFoldDB" id="A0A381PB14"/>
<dbReference type="Gene3D" id="3.30.43.10">
    <property type="entry name" value="Uridine Diphospho-n-acetylenolpyruvylglucosamine Reductase, domain 2"/>
    <property type="match status" value="1"/>
</dbReference>
<dbReference type="SUPFAM" id="SSF56176">
    <property type="entry name" value="FAD-binding/transporter-associated domain-like"/>
    <property type="match status" value="1"/>
</dbReference>
<dbReference type="Pfam" id="PF00941">
    <property type="entry name" value="FAD_binding_5"/>
    <property type="match status" value="1"/>
</dbReference>
<name>A0A381PB14_9ZZZZ</name>
<sequence>MPSYDVMPDVQLFQPTEVDDAVSLANQYKEDGWILGGGQDTYGWLKDRAKNPKALIDINGVDSFRGIRQIENGIEIGSTTTLREIIKDPIINNSFSLLSDAAERVASPQIRNVGTLGGNLIQDTRCWYYRRGLACYRAGGNLCYADGPEAMNREHALFNASRCVAVSASDTATALMALDANMIAISVDGKRSISVEDFFVGPDTHITRMTSLEPGEILSAIHIPAKWSKANFYFEKIADRDVWDFALVSIAVAMNMENKKIVDSRFVYGGVAATPYRVKHIERTANGKSLSKKTGEDLAKLASEGAKPLKYNRFKLPLMENLLRRAMRG</sequence>
<dbReference type="InterPro" id="IPR016166">
    <property type="entry name" value="FAD-bd_PCMH"/>
</dbReference>
<dbReference type="InterPro" id="IPR036683">
    <property type="entry name" value="CO_DH_flav_C_dom_sf"/>
</dbReference>
<reference evidence="5" key="1">
    <citation type="submission" date="2018-05" db="EMBL/GenBank/DDBJ databases">
        <authorList>
            <person name="Lanie J.A."/>
            <person name="Ng W.-L."/>
            <person name="Kazmierczak K.M."/>
            <person name="Andrzejewski T.M."/>
            <person name="Davidsen T.M."/>
            <person name="Wayne K.J."/>
            <person name="Tettelin H."/>
            <person name="Glass J.I."/>
            <person name="Rusch D."/>
            <person name="Podicherti R."/>
            <person name="Tsui H.-C.T."/>
            <person name="Winkler M.E."/>
        </authorList>
    </citation>
    <scope>NUCLEOTIDE SEQUENCE</scope>
</reference>
<dbReference type="EMBL" id="UINC01000915">
    <property type="protein sequence ID" value="SUZ63389.1"/>
    <property type="molecule type" value="Genomic_DNA"/>
</dbReference>
<dbReference type="Gene3D" id="3.30.465.10">
    <property type="match status" value="2"/>
</dbReference>
<dbReference type="PANTHER" id="PTHR42659">
    <property type="entry name" value="XANTHINE DEHYDROGENASE SUBUNIT C-RELATED"/>
    <property type="match status" value="1"/>
</dbReference>
<keyword evidence="1" id="KW-0285">Flavoprotein</keyword>
<gene>
    <name evidence="5" type="ORF">METZ01_LOCUS16243</name>
</gene>
<dbReference type="InterPro" id="IPR016169">
    <property type="entry name" value="FAD-bd_PCMH_sub2"/>
</dbReference>
<keyword evidence="3" id="KW-0560">Oxidoreductase</keyword>
<dbReference type="Gene3D" id="3.30.390.50">
    <property type="entry name" value="CO dehydrogenase flavoprotein, C-terminal domain"/>
    <property type="match status" value="1"/>
</dbReference>
<dbReference type="InterPro" id="IPR005107">
    <property type="entry name" value="CO_DH_flav_C"/>
</dbReference>
<dbReference type="SMART" id="SM01092">
    <property type="entry name" value="CO_deh_flav_C"/>
    <property type="match status" value="1"/>
</dbReference>
<dbReference type="PROSITE" id="PS51387">
    <property type="entry name" value="FAD_PCMH"/>
    <property type="match status" value="1"/>
</dbReference>
<dbReference type="Pfam" id="PF03450">
    <property type="entry name" value="CO_deh_flav_C"/>
    <property type="match status" value="1"/>
</dbReference>
<proteinExistence type="predicted"/>
<dbReference type="GO" id="GO:0016491">
    <property type="term" value="F:oxidoreductase activity"/>
    <property type="evidence" value="ECO:0007669"/>
    <property type="project" value="UniProtKB-KW"/>
</dbReference>
<dbReference type="GO" id="GO:0071949">
    <property type="term" value="F:FAD binding"/>
    <property type="evidence" value="ECO:0007669"/>
    <property type="project" value="InterPro"/>
</dbReference>
<dbReference type="SUPFAM" id="SSF55447">
    <property type="entry name" value="CO dehydrogenase flavoprotein C-terminal domain-like"/>
    <property type="match status" value="1"/>
</dbReference>
<evidence type="ECO:0000256" key="1">
    <source>
        <dbReference type="ARBA" id="ARBA00022630"/>
    </source>
</evidence>
<protein>
    <recommendedName>
        <fullName evidence="4">FAD-binding PCMH-type domain-containing protein</fullName>
    </recommendedName>
</protein>
<accession>A0A381PB14</accession>
<feature type="domain" description="FAD-binding PCMH-type" evidence="4">
    <location>
        <begin position="4"/>
        <end position="228"/>
    </location>
</feature>
<evidence type="ECO:0000259" key="4">
    <source>
        <dbReference type="PROSITE" id="PS51387"/>
    </source>
</evidence>
<dbReference type="InterPro" id="IPR036318">
    <property type="entry name" value="FAD-bd_PCMH-like_sf"/>
</dbReference>
<dbReference type="InterPro" id="IPR051312">
    <property type="entry name" value="Diverse_Substr_Oxidored"/>
</dbReference>
<evidence type="ECO:0000313" key="5">
    <source>
        <dbReference type="EMBL" id="SUZ63389.1"/>
    </source>
</evidence>
<dbReference type="InterPro" id="IPR002346">
    <property type="entry name" value="Mopterin_DH_FAD-bd"/>
</dbReference>
<dbReference type="PANTHER" id="PTHR42659:SF2">
    <property type="entry name" value="XANTHINE DEHYDROGENASE SUBUNIT C-RELATED"/>
    <property type="match status" value="1"/>
</dbReference>
<keyword evidence="2" id="KW-0274">FAD</keyword>
<evidence type="ECO:0000256" key="3">
    <source>
        <dbReference type="ARBA" id="ARBA00023002"/>
    </source>
</evidence>
<organism evidence="5">
    <name type="scientific">marine metagenome</name>
    <dbReference type="NCBI Taxonomy" id="408172"/>
    <lineage>
        <taxon>unclassified sequences</taxon>
        <taxon>metagenomes</taxon>
        <taxon>ecological metagenomes</taxon>
    </lineage>
</organism>